<dbReference type="EC" id="3.7.1.2" evidence="5"/>
<keyword evidence="5" id="KW-0378">Hydrolase</keyword>
<dbReference type="Proteomes" id="UP000775872">
    <property type="component" value="Unassembled WGS sequence"/>
</dbReference>
<dbReference type="GO" id="GO:0004334">
    <property type="term" value="F:fumarylacetoacetase activity"/>
    <property type="evidence" value="ECO:0007669"/>
    <property type="project" value="UniProtKB-UniRule"/>
</dbReference>
<keyword evidence="5" id="KW-0828">Tyrosine catabolism</keyword>
<dbReference type="AlphaFoldDB" id="A0A9N9ZFU6"/>
<feature type="binding site" evidence="3">
    <location>
        <position position="122"/>
    </location>
    <ligand>
        <name>substrate</name>
    </ligand>
</feature>
<keyword evidence="1 4" id="KW-0479">Metal-binding</keyword>
<reference evidence="8" key="1">
    <citation type="submission" date="2019-06" db="EMBL/GenBank/DDBJ databases">
        <authorList>
            <person name="Broberg M."/>
        </authorList>
    </citation>
    <scope>NUCLEOTIDE SEQUENCE [LARGE SCALE GENOMIC DNA]</scope>
</reference>
<keyword evidence="5" id="KW-0585">Phenylalanine catabolism</keyword>
<evidence type="ECO:0000313" key="7">
    <source>
        <dbReference type="EMBL" id="CAH0054419.1"/>
    </source>
</evidence>
<gene>
    <name evidence="7" type="ORF">CSOL1703_00016488</name>
</gene>
<reference evidence="7 8" key="2">
    <citation type="submission" date="2021-10" db="EMBL/GenBank/DDBJ databases">
        <authorList>
            <person name="Piombo E."/>
        </authorList>
    </citation>
    <scope>NUCLEOTIDE SEQUENCE [LARGE SCALE GENOMIC DNA]</scope>
</reference>
<proteinExistence type="inferred from homology"/>
<name>A0A9N9ZFU6_9HYPO</name>
<dbReference type="OrthoDB" id="9971669at2759"/>
<comment type="pathway">
    <text evidence="5">Amino-acid degradation; L-phenylalanine degradation; acetoacetate and fumarate from L-phenylalanine: step 6/6.</text>
</comment>
<dbReference type="EMBL" id="CABFOC020000050">
    <property type="protein sequence ID" value="CAH0054419.1"/>
    <property type="molecule type" value="Genomic_DNA"/>
</dbReference>
<evidence type="ECO:0000256" key="3">
    <source>
        <dbReference type="PIRSR" id="PIRSR605959-2"/>
    </source>
</evidence>
<dbReference type="GO" id="GO:0046872">
    <property type="term" value="F:metal ion binding"/>
    <property type="evidence" value="ECO:0007669"/>
    <property type="project" value="UniProtKB-UniRule"/>
</dbReference>
<feature type="domain" description="Fumarylacetoacetase N-terminal" evidence="6">
    <location>
        <begin position="15"/>
        <end position="84"/>
    </location>
</feature>
<dbReference type="GO" id="GO:1902000">
    <property type="term" value="P:homogentisate catabolic process"/>
    <property type="evidence" value="ECO:0007669"/>
    <property type="project" value="TreeGrafter"/>
</dbReference>
<dbReference type="InterPro" id="IPR036663">
    <property type="entry name" value="Fumarylacetoacetase_C_sf"/>
</dbReference>
<dbReference type="GO" id="GO:0006559">
    <property type="term" value="P:L-phenylalanine catabolic process"/>
    <property type="evidence" value="ECO:0007669"/>
    <property type="project" value="UniProtKB-UniRule"/>
</dbReference>
<dbReference type="InterPro" id="IPR036462">
    <property type="entry name" value="Fumarylacetoacetase_N_sf"/>
</dbReference>
<dbReference type="GO" id="GO:0006572">
    <property type="term" value="P:L-tyrosine catabolic process"/>
    <property type="evidence" value="ECO:0007669"/>
    <property type="project" value="UniProtKB-UniRule"/>
</dbReference>
<evidence type="ECO:0000256" key="2">
    <source>
        <dbReference type="PIRSR" id="PIRSR605959-1"/>
    </source>
</evidence>
<accession>A0A9N9ZFU6</accession>
<feature type="binding site" evidence="4">
    <location>
        <position position="106"/>
    </location>
    <ligand>
        <name>Ca(2+)</name>
        <dbReference type="ChEBI" id="CHEBI:29108"/>
    </ligand>
</feature>
<evidence type="ECO:0000313" key="8">
    <source>
        <dbReference type="Proteomes" id="UP000775872"/>
    </source>
</evidence>
<dbReference type="Gene3D" id="3.90.850.10">
    <property type="entry name" value="Fumarylacetoacetase-like, C-terminal domain"/>
    <property type="match status" value="1"/>
</dbReference>
<comment type="cofactor">
    <cofactor evidence="5">
        <name>Mg(2+)</name>
        <dbReference type="ChEBI" id="CHEBI:18420"/>
    </cofactor>
    <cofactor evidence="5">
        <name>Ca(2+)</name>
        <dbReference type="ChEBI" id="CHEBI:29108"/>
    </cofactor>
</comment>
<evidence type="ECO:0000256" key="5">
    <source>
        <dbReference type="RuleBase" id="RU366008"/>
    </source>
</evidence>
<feature type="binding site" evidence="3">
    <location>
        <position position="108"/>
    </location>
    <ligand>
        <name>substrate</name>
    </ligand>
</feature>
<dbReference type="PANTHER" id="PTHR43069">
    <property type="entry name" value="FUMARYLACETOACETASE"/>
    <property type="match status" value="1"/>
</dbReference>
<comment type="catalytic activity">
    <reaction evidence="5">
        <text>4-fumarylacetoacetate + H2O = acetoacetate + fumarate + H(+)</text>
        <dbReference type="Rhea" id="RHEA:10244"/>
        <dbReference type="ChEBI" id="CHEBI:13705"/>
        <dbReference type="ChEBI" id="CHEBI:15377"/>
        <dbReference type="ChEBI" id="CHEBI:15378"/>
        <dbReference type="ChEBI" id="CHEBI:18034"/>
        <dbReference type="ChEBI" id="CHEBI:29806"/>
        <dbReference type="EC" id="3.7.1.2"/>
    </reaction>
</comment>
<dbReference type="Pfam" id="PF09298">
    <property type="entry name" value="FAA_hydrolase_N"/>
    <property type="match status" value="1"/>
</dbReference>
<keyword evidence="4 5" id="KW-0106">Calcium</keyword>
<dbReference type="InterPro" id="IPR015377">
    <property type="entry name" value="Fumarylacetoacetase_N"/>
</dbReference>
<keyword evidence="5" id="KW-0460">Magnesium</keyword>
<sequence>MSWLYVAPDSQFSLANVPFGIISDNENSTPRPAITIGEFVLDLAGFSSGGGFDQLPTFSRSNLGVFKEPTLNSFAALGRPAHRSAALLPVANVINHLPLKIGDYTDFYAGRNHAYNMGALFRGPDNALDVERRLVFQWHDP</sequence>
<protein>
    <recommendedName>
        <fullName evidence="5">Fumarylacetoacetase</fullName>
        <ecNumber evidence="5">3.7.1.2</ecNumber>
    </recommendedName>
    <alternativeName>
        <fullName evidence="5">Fumarylacetoacetate hydrolase</fullName>
    </alternativeName>
</protein>
<organism evidence="7 8">
    <name type="scientific">Clonostachys solani</name>
    <dbReference type="NCBI Taxonomy" id="160281"/>
    <lineage>
        <taxon>Eukaryota</taxon>
        <taxon>Fungi</taxon>
        <taxon>Dikarya</taxon>
        <taxon>Ascomycota</taxon>
        <taxon>Pezizomycotina</taxon>
        <taxon>Sordariomycetes</taxon>
        <taxon>Hypocreomycetidae</taxon>
        <taxon>Hypocreales</taxon>
        <taxon>Bionectriaceae</taxon>
        <taxon>Clonostachys</taxon>
    </lineage>
</organism>
<evidence type="ECO:0000259" key="6">
    <source>
        <dbReference type="Pfam" id="PF09298"/>
    </source>
</evidence>
<evidence type="ECO:0000256" key="4">
    <source>
        <dbReference type="PIRSR" id="PIRSR605959-3"/>
    </source>
</evidence>
<comment type="similarity">
    <text evidence="5">Belongs to the FAH family.</text>
</comment>
<dbReference type="Gene3D" id="2.30.30.230">
    <property type="entry name" value="Fumarylacetoacetase, N-terminal domain"/>
    <property type="match status" value="1"/>
</dbReference>
<comment type="caution">
    <text evidence="7">The sequence shown here is derived from an EMBL/GenBank/DDBJ whole genome shotgun (WGS) entry which is preliminary data.</text>
</comment>
<dbReference type="SUPFAM" id="SSF63433">
    <property type="entry name" value="Fumarylacetoacetate hydrolase, FAH, N-terminal domain"/>
    <property type="match status" value="1"/>
</dbReference>
<dbReference type="InterPro" id="IPR005959">
    <property type="entry name" value="Fumarylacetoacetase"/>
</dbReference>
<evidence type="ECO:0000256" key="1">
    <source>
        <dbReference type="ARBA" id="ARBA00022723"/>
    </source>
</evidence>
<keyword evidence="8" id="KW-1185">Reference proteome</keyword>
<feature type="active site" description="Proton acceptor" evidence="2">
    <location>
        <position position="113"/>
    </location>
</feature>
<dbReference type="PANTHER" id="PTHR43069:SF2">
    <property type="entry name" value="FUMARYLACETOACETASE"/>
    <property type="match status" value="1"/>
</dbReference>